<evidence type="ECO:0000313" key="2">
    <source>
        <dbReference type="Proteomes" id="UP000019812"/>
    </source>
</evidence>
<comment type="caution">
    <text evidence="1">The sequence shown here is derived from an EMBL/GenBank/DDBJ whole genome shotgun (WGS) entry which is preliminary data.</text>
</comment>
<proteinExistence type="predicted"/>
<sequence length="85" mass="9543">MARYMQDRNRHRLVYDGKAQAGRLTEDVLHADRLAGTKEAAVEHGVDHQRGVGRHIARQTVTSRTVPVGECHSEIVCKARRDQVA</sequence>
<dbReference type="EMBL" id="JDSS02000015">
    <property type="protein sequence ID" value="KFB69484.1"/>
    <property type="molecule type" value="Genomic_DNA"/>
</dbReference>
<accession>A0A084Y440</accession>
<evidence type="ECO:0000313" key="1">
    <source>
        <dbReference type="EMBL" id="KFB69484.1"/>
    </source>
</evidence>
<reference evidence="1 2" key="1">
    <citation type="submission" date="2014-07" db="EMBL/GenBank/DDBJ databases">
        <title>Expanding our view of genomic diversity in Candidatus Accumulibacter clades.</title>
        <authorList>
            <person name="Skennerton C.T."/>
            <person name="Barr J.J."/>
            <person name="Slater F.R."/>
            <person name="Bond P.L."/>
            <person name="Tyson G.W."/>
        </authorList>
    </citation>
    <scope>NUCLEOTIDE SEQUENCE [LARGE SCALE GENOMIC DNA]</scope>
    <source>
        <strain evidence="2">SK-01</strain>
    </source>
</reference>
<name>A0A084Y440_9PROT</name>
<organism evidence="1 2">
    <name type="scientific">Candidatus Accumulibacter vicinus</name>
    <dbReference type="NCBI Taxonomy" id="2954382"/>
    <lineage>
        <taxon>Bacteria</taxon>
        <taxon>Pseudomonadati</taxon>
        <taxon>Pseudomonadota</taxon>
        <taxon>Betaproteobacteria</taxon>
        <taxon>Candidatus Accumulibacter</taxon>
    </lineage>
</organism>
<dbReference type="Proteomes" id="UP000019812">
    <property type="component" value="Unassembled WGS sequence"/>
</dbReference>
<gene>
    <name evidence="1" type="ORF">CAPSK01_000959</name>
</gene>
<dbReference type="AlphaFoldDB" id="A0A084Y440"/>
<protein>
    <submittedName>
        <fullName evidence="1">Uncharacterized protein</fullName>
    </submittedName>
</protein>